<dbReference type="OrthoDB" id="4630069at2"/>
<feature type="transmembrane region" description="Helical" evidence="7">
    <location>
        <begin position="125"/>
        <end position="142"/>
    </location>
</feature>
<dbReference type="Pfam" id="PF00892">
    <property type="entry name" value="EamA"/>
    <property type="match status" value="2"/>
</dbReference>
<feature type="compositionally biased region" description="Low complexity" evidence="6">
    <location>
        <begin position="284"/>
        <end position="309"/>
    </location>
</feature>
<dbReference type="PANTHER" id="PTHR32322">
    <property type="entry name" value="INNER MEMBRANE TRANSPORTER"/>
    <property type="match status" value="1"/>
</dbReference>
<evidence type="ECO:0000313" key="9">
    <source>
        <dbReference type="EMBL" id="RZS87279.1"/>
    </source>
</evidence>
<evidence type="ECO:0000256" key="7">
    <source>
        <dbReference type="SAM" id="Phobius"/>
    </source>
</evidence>
<evidence type="ECO:0000256" key="3">
    <source>
        <dbReference type="ARBA" id="ARBA00022692"/>
    </source>
</evidence>
<evidence type="ECO:0000256" key="2">
    <source>
        <dbReference type="ARBA" id="ARBA00007362"/>
    </source>
</evidence>
<evidence type="ECO:0000259" key="8">
    <source>
        <dbReference type="Pfam" id="PF00892"/>
    </source>
</evidence>
<gene>
    <name evidence="9" type="ORF">EV189_2704</name>
</gene>
<dbReference type="SUPFAM" id="SSF103481">
    <property type="entry name" value="Multidrug resistance efflux transporter EmrE"/>
    <property type="match status" value="2"/>
</dbReference>
<sequence length="315" mass="32080">MTRRGWALFAAMCLVWGVPYLLIKVAVDAGLAAPVVVAGRCLVGAVLLLPFGLRREPVRLLLRHWRALVAYSALELAGPWLMLTDAETRISSSLAALLLAATPVVAAVATTLLGDERLGRRRVGGLVLGAVGVAALVGIDLGSVDARAVVEVLLTATGYALGPMVVARRLRGVPTMTVIVASLLLTGLLYLPLALAQRPAHLPAHAVEAVLALGVVCTALAFVLFFALIAEVGAARAPVITYVNPAVALVLGVVLLDEPLTLGICLGFPLVVLGSVLATSRSAPRGDGAAAAPEPAAEGAAAPGVPGAATRDVPA</sequence>
<dbReference type="RefSeq" id="WP_130493417.1">
    <property type="nucleotide sequence ID" value="NZ_SGXD01000003.1"/>
</dbReference>
<feature type="transmembrane region" description="Helical" evidence="7">
    <location>
        <begin position="29"/>
        <end position="53"/>
    </location>
</feature>
<evidence type="ECO:0000256" key="5">
    <source>
        <dbReference type="ARBA" id="ARBA00023136"/>
    </source>
</evidence>
<dbReference type="EMBL" id="SGXD01000003">
    <property type="protein sequence ID" value="RZS87279.1"/>
    <property type="molecule type" value="Genomic_DNA"/>
</dbReference>
<dbReference type="AlphaFoldDB" id="A0A4Q7NPS4"/>
<dbReference type="GO" id="GO:0016020">
    <property type="term" value="C:membrane"/>
    <property type="evidence" value="ECO:0007669"/>
    <property type="project" value="UniProtKB-SubCell"/>
</dbReference>
<comment type="subcellular location">
    <subcellularLocation>
        <location evidence="1">Membrane</location>
        <topology evidence="1">Multi-pass membrane protein</topology>
    </subcellularLocation>
</comment>
<accession>A0A4Q7NPS4</accession>
<evidence type="ECO:0000313" key="10">
    <source>
        <dbReference type="Proteomes" id="UP000293638"/>
    </source>
</evidence>
<name>A0A4Q7NPS4_9ACTN</name>
<dbReference type="Proteomes" id="UP000293638">
    <property type="component" value="Unassembled WGS sequence"/>
</dbReference>
<evidence type="ECO:0000256" key="4">
    <source>
        <dbReference type="ARBA" id="ARBA00022989"/>
    </source>
</evidence>
<feature type="domain" description="EamA" evidence="8">
    <location>
        <begin position="6"/>
        <end position="136"/>
    </location>
</feature>
<evidence type="ECO:0000256" key="1">
    <source>
        <dbReference type="ARBA" id="ARBA00004141"/>
    </source>
</evidence>
<comment type="caution">
    <text evidence="9">The sequence shown here is derived from an EMBL/GenBank/DDBJ whole genome shotgun (WGS) entry which is preliminary data.</text>
</comment>
<feature type="transmembrane region" description="Helical" evidence="7">
    <location>
        <begin position="209"/>
        <end position="230"/>
    </location>
</feature>
<dbReference type="InterPro" id="IPR037185">
    <property type="entry name" value="EmrE-like"/>
</dbReference>
<protein>
    <submittedName>
        <fullName evidence="9">Drug/metabolite transporter (DMT)-like permease</fullName>
    </submittedName>
</protein>
<organism evidence="9 10">
    <name type="scientific">Motilibacter rhizosphaerae</name>
    <dbReference type="NCBI Taxonomy" id="598652"/>
    <lineage>
        <taxon>Bacteria</taxon>
        <taxon>Bacillati</taxon>
        <taxon>Actinomycetota</taxon>
        <taxon>Actinomycetes</taxon>
        <taxon>Motilibacterales</taxon>
        <taxon>Motilibacteraceae</taxon>
        <taxon>Motilibacter</taxon>
    </lineage>
</organism>
<feature type="transmembrane region" description="Helical" evidence="7">
    <location>
        <begin position="148"/>
        <end position="166"/>
    </location>
</feature>
<feature type="domain" description="EamA" evidence="8">
    <location>
        <begin position="152"/>
        <end position="278"/>
    </location>
</feature>
<feature type="transmembrane region" description="Helical" evidence="7">
    <location>
        <begin position="260"/>
        <end position="278"/>
    </location>
</feature>
<comment type="similarity">
    <text evidence="2">Belongs to the EamA transporter family.</text>
</comment>
<evidence type="ECO:0000256" key="6">
    <source>
        <dbReference type="SAM" id="MobiDB-lite"/>
    </source>
</evidence>
<feature type="transmembrane region" description="Helical" evidence="7">
    <location>
        <begin position="178"/>
        <end position="197"/>
    </location>
</feature>
<dbReference type="InterPro" id="IPR000620">
    <property type="entry name" value="EamA_dom"/>
</dbReference>
<feature type="transmembrane region" description="Helical" evidence="7">
    <location>
        <begin position="65"/>
        <end position="82"/>
    </location>
</feature>
<dbReference type="PANTHER" id="PTHR32322:SF2">
    <property type="entry name" value="EAMA DOMAIN-CONTAINING PROTEIN"/>
    <property type="match status" value="1"/>
</dbReference>
<feature type="transmembrane region" description="Helical" evidence="7">
    <location>
        <begin position="5"/>
        <end position="23"/>
    </location>
</feature>
<feature type="transmembrane region" description="Helical" evidence="7">
    <location>
        <begin position="94"/>
        <end position="113"/>
    </location>
</feature>
<feature type="transmembrane region" description="Helical" evidence="7">
    <location>
        <begin position="237"/>
        <end position="254"/>
    </location>
</feature>
<keyword evidence="10" id="KW-1185">Reference proteome</keyword>
<dbReference type="InterPro" id="IPR050638">
    <property type="entry name" value="AA-Vitamin_Transporters"/>
</dbReference>
<proteinExistence type="inferred from homology"/>
<keyword evidence="4 7" id="KW-1133">Transmembrane helix</keyword>
<reference evidence="9 10" key="1">
    <citation type="submission" date="2019-02" db="EMBL/GenBank/DDBJ databases">
        <title>Genomic Encyclopedia of Type Strains, Phase IV (KMG-IV): sequencing the most valuable type-strain genomes for metagenomic binning, comparative biology and taxonomic classification.</title>
        <authorList>
            <person name="Goeker M."/>
        </authorList>
    </citation>
    <scope>NUCLEOTIDE SEQUENCE [LARGE SCALE GENOMIC DNA]</scope>
    <source>
        <strain evidence="9 10">DSM 45622</strain>
    </source>
</reference>
<feature type="region of interest" description="Disordered" evidence="6">
    <location>
        <begin position="284"/>
        <end position="315"/>
    </location>
</feature>
<keyword evidence="3 7" id="KW-0812">Transmembrane</keyword>
<keyword evidence="5 7" id="KW-0472">Membrane</keyword>